<dbReference type="EMBL" id="JAIRAU010000011">
    <property type="protein sequence ID" value="MBZ5710065.1"/>
    <property type="molecule type" value="Genomic_DNA"/>
</dbReference>
<dbReference type="Proteomes" id="UP001139031">
    <property type="component" value="Unassembled WGS sequence"/>
</dbReference>
<evidence type="ECO:0000313" key="3">
    <source>
        <dbReference type="Proteomes" id="UP001139031"/>
    </source>
</evidence>
<reference evidence="2" key="1">
    <citation type="submission" date="2021-08" db="EMBL/GenBank/DDBJ databases">
        <authorList>
            <person name="Stevens D.C."/>
        </authorList>
    </citation>
    <scope>NUCLEOTIDE SEQUENCE</scope>
    <source>
        <strain evidence="2">DSM 53165</strain>
    </source>
</reference>
<feature type="compositionally biased region" description="Basic and acidic residues" evidence="1">
    <location>
        <begin position="1"/>
        <end position="20"/>
    </location>
</feature>
<gene>
    <name evidence="2" type="ORF">K7C98_12445</name>
</gene>
<evidence type="ECO:0000313" key="2">
    <source>
        <dbReference type="EMBL" id="MBZ5710065.1"/>
    </source>
</evidence>
<organism evidence="2 3">
    <name type="scientific">Nannocystis pusilla</name>
    <dbReference type="NCBI Taxonomy" id="889268"/>
    <lineage>
        <taxon>Bacteria</taxon>
        <taxon>Pseudomonadati</taxon>
        <taxon>Myxococcota</taxon>
        <taxon>Polyangia</taxon>
        <taxon>Nannocystales</taxon>
        <taxon>Nannocystaceae</taxon>
        <taxon>Nannocystis</taxon>
    </lineage>
</organism>
<comment type="caution">
    <text evidence="2">The sequence shown here is derived from an EMBL/GenBank/DDBJ whole genome shotgun (WGS) entry which is preliminary data.</text>
</comment>
<proteinExistence type="predicted"/>
<accession>A0ABS7TPE6</accession>
<evidence type="ECO:0000256" key="1">
    <source>
        <dbReference type="SAM" id="MobiDB-lite"/>
    </source>
</evidence>
<protein>
    <submittedName>
        <fullName evidence="2">Uncharacterized protein</fullName>
    </submittedName>
</protein>
<keyword evidence="3" id="KW-1185">Reference proteome</keyword>
<sequence>MSFETCTRDIPARRSSRGEGVEGGDLGPGELQPAGKVARAGGGELGGGLADLAVHSAAGASWATRCCAG</sequence>
<dbReference type="RefSeq" id="WP_224191836.1">
    <property type="nucleotide sequence ID" value="NZ_JAIRAU010000011.1"/>
</dbReference>
<feature type="region of interest" description="Disordered" evidence="1">
    <location>
        <begin position="1"/>
        <end position="42"/>
    </location>
</feature>
<name>A0ABS7TPE6_9BACT</name>